<organism evidence="2 3">
    <name type="scientific">Cinchona calisaya</name>
    <dbReference type="NCBI Taxonomy" id="153742"/>
    <lineage>
        <taxon>Eukaryota</taxon>
        <taxon>Viridiplantae</taxon>
        <taxon>Streptophyta</taxon>
        <taxon>Embryophyta</taxon>
        <taxon>Tracheophyta</taxon>
        <taxon>Spermatophyta</taxon>
        <taxon>Magnoliopsida</taxon>
        <taxon>eudicotyledons</taxon>
        <taxon>Gunneridae</taxon>
        <taxon>Pentapetalae</taxon>
        <taxon>asterids</taxon>
        <taxon>lamiids</taxon>
        <taxon>Gentianales</taxon>
        <taxon>Rubiaceae</taxon>
        <taxon>Cinchonoideae</taxon>
        <taxon>Cinchoneae</taxon>
        <taxon>Cinchona</taxon>
    </lineage>
</organism>
<reference evidence="2 3" key="1">
    <citation type="submission" date="2024-11" db="EMBL/GenBank/DDBJ databases">
        <title>A near-complete genome assembly of Cinchona calisaya.</title>
        <authorList>
            <person name="Lian D.C."/>
            <person name="Zhao X.W."/>
            <person name="Wei L."/>
        </authorList>
    </citation>
    <scope>NUCLEOTIDE SEQUENCE [LARGE SCALE GENOMIC DNA]</scope>
    <source>
        <tissue evidence="2">Nenye</tissue>
    </source>
</reference>
<dbReference type="AlphaFoldDB" id="A0ABD2Y397"/>
<dbReference type="Pfam" id="PF24758">
    <property type="entry name" value="LRR_At5g56370"/>
    <property type="match status" value="1"/>
</dbReference>
<dbReference type="Proteomes" id="UP001630127">
    <property type="component" value="Unassembled WGS sequence"/>
</dbReference>
<dbReference type="InterPro" id="IPR053781">
    <property type="entry name" value="F-box_AtFBL13-like"/>
</dbReference>
<dbReference type="InterPro" id="IPR032675">
    <property type="entry name" value="LRR_dom_sf"/>
</dbReference>
<dbReference type="PANTHER" id="PTHR31639:SF312">
    <property type="entry name" value="CYCLIN-LIKE F-BOX"/>
    <property type="match status" value="1"/>
</dbReference>
<dbReference type="CDD" id="cd22160">
    <property type="entry name" value="F-box_AtFBL13-like"/>
    <property type="match status" value="1"/>
</dbReference>
<comment type="caution">
    <text evidence="2">The sequence shown here is derived from an EMBL/GenBank/DDBJ whole genome shotgun (WGS) entry which is preliminary data.</text>
</comment>
<keyword evidence="3" id="KW-1185">Reference proteome</keyword>
<dbReference type="Gene3D" id="3.80.10.10">
    <property type="entry name" value="Ribonuclease Inhibitor"/>
    <property type="match status" value="1"/>
</dbReference>
<name>A0ABD2Y397_9GENT</name>
<dbReference type="InterPro" id="IPR055411">
    <property type="entry name" value="LRR_FXL15/At3g58940/PEG3-like"/>
</dbReference>
<dbReference type="SUPFAM" id="SSF81383">
    <property type="entry name" value="F-box domain"/>
    <property type="match status" value="1"/>
</dbReference>
<dbReference type="SUPFAM" id="SSF52047">
    <property type="entry name" value="RNI-like"/>
    <property type="match status" value="1"/>
</dbReference>
<dbReference type="PROSITE" id="PS50181">
    <property type="entry name" value="FBOX"/>
    <property type="match status" value="1"/>
</dbReference>
<protein>
    <recommendedName>
        <fullName evidence="1">F-box domain-containing protein</fullName>
    </recommendedName>
</protein>
<evidence type="ECO:0000259" key="1">
    <source>
        <dbReference type="PROSITE" id="PS50181"/>
    </source>
</evidence>
<dbReference type="Pfam" id="PF00646">
    <property type="entry name" value="F-box"/>
    <property type="match status" value="1"/>
</dbReference>
<accession>A0ABD2Y397</accession>
<evidence type="ECO:0000313" key="2">
    <source>
        <dbReference type="EMBL" id="KAL3501593.1"/>
    </source>
</evidence>
<dbReference type="InterPro" id="IPR036047">
    <property type="entry name" value="F-box-like_dom_sf"/>
</dbReference>
<gene>
    <name evidence="2" type="ORF">ACH5RR_036042</name>
</gene>
<sequence length="430" mass="49310">METAENLLLTPCDRISDLPSNVIESILMYLPTRDAARTSILSRKWRYKWTTVPQIILDDTIWDTSNEHRSIPKGKFVKAVFQILLIHQGPIFKFVLSIIEVEGCPEIDSLMINLSRSNVKELTLKLCLGEHYKMPSSFFSCQELRQLNLRSCLIAPPASFKGFSQLISLTLHKADISAEVLESLISSCLILEKLKLEISDNLYYLEISAPKLKSFIIKSPVRHIFFKNTPILAMVSLVTSKNVEGFDIPEVGEGIIQHFDCLSSLENLHLDYYFIKSFSADGIPTRITTALIHLKVLKLTNISLDIIDEVSFVLFLLRCSPNLREMDIKVYADDETIERDTGEILDLLDNLDITFNELQEVKLHYISATRTEMELIKLLLGRSPFLGKMVLELVDEFYKAENEILKKLNTYRRASRYAEVVTYYHNESYP</sequence>
<feature type="domain" description="F-box" evidence="1">
    <location>
        <begin position="12"/>
        <end position="65"/>
    </location>
</feature>
<dbReference type="PANTHER" id="PTHR31639">
    <property type="entry name" value="F-BOX PROTEIN-LIKE"/>
    <property type="match status" value="1"/>
</dbReference>
<proteinExistence type="predicted"/>
<dbReference type="InterPro" id="IPR001810">
    <property type="entry name" value="F-box_dom"/>
</dbReference>
<dbReference type="EMBL" id="JBJUIK010000015">
    <property type="protein sequence ID" value="KAL3501593.1"/>
    <property type="molecule type" value="Genomic_DNA"/>
</dbReference>
<evidence type="ECO:0000313" key="3">
    <source>
        <dbReference type="Proteomes" id="UP001630127"/>
    </source>
</evidence>
<dbReference type="Gene3D" id="1.20.1280.50">
    <property type="match status" value="1"/>
</dbReference>